<dbReference type="PANTHER" id="PTHR12461">
    <property type="entry name" value="HYPOXIA-INDUCIBLE FACTOR 1 ALPHA INHIBITOR-RELATED"/>
    <property type="match status" value="1"/>
</dbReference>
<comment type="cofactor">
    <cofactor evidence="1">
        <name>Fe(2+)</name>
        <dbReference type="ChEBI" id="CHEBI:29033"/>
    </cofactor>
</comment>
<dbReference type="PROSITE" id="PS51184">
    <property type="entry name" value="JMJC"/>
    <property type="match status" value="1"/>
</dbReference>
<dbReference type="AlphaFoldDB" id="A0A2G8K877"/>
<evidence type="ECO:0000256" key="2">
    <source>
        <dbReference type="ARBA" id="ARBA00004123"/>
    </source>
</evidence>
<feature type="domain" description="JmjC" evidence="7">
    <location>
        <begin position="291"/>
        <end position="444"/>
    </location>
</feature>
<keyword evidence="3" id="KW-0479">Metal-binding</keyword>
<keyword evidence="4" id="KW-0560">Oxidoreductase</keyword>
<proteinExistence type="predicted"/>
<dbReference type="OrthoDB" id="47172at2759"/>
<sequence length="481" mass="53897">MIMAELTRYTSDLPIVENSLLAEEATSLKTALPEDVNFLLCSCIDCILDGKYESSEIKSEELLEYCWEHLNTGHWKDVNVAWRKTYSLASLMKAQSILEQAHREGSGLENLLKKIVQKINSKCCFLSHSTTKAWICGNLYESATWHSDGCPVMDDVLPRMAVKLQQMVTERDKTGVRKEPPTNSRTTTVKKQKTTSQIRPVLSSTKLIQRVFCPSIAVFQSEFMERAEPVILTGVIDRWPAMTSRKWSLEYLASVAGDRTVPIEIGSKYTEDDWTQKLMTLRDFISSFVQPSEVDEAKDRRVGYLAQHQLFNQTTRGDRHHAWFGPAGTISPLHHDPKHNCLAQVVGEKFVRLYSEEETDKLYPHEGFLLNNTSRVDVENPDLEQFPGFSSAKYQEGILRAGDLLYIPPRCWHYVRSLTSSFSCHGYCSGPNSAMDTALGPNSAMDTALGPNSAMDTALGPNSAMDTALGAKQCHGYCSGS</sequence>
<evidence type="ECO:0000256" key="4">
    <source>
        <dbReference type="ARBA" id="ARBA00023002"/>
    </source>
</evidence>
<dbReference type="SUPFAM" id="SSF51197">
    <property type="entry name" value="Clavaminate synthase-like"/>
    <property type="match status" value="1"/>
</dbReference>
<keyword evidence="9" id="KW-1185">Reference proteome</keyword>
<reference evidence="8 9" key="1">
    <citation type="journal article" date="2017" name="PLoS Biol.">
        <title>The sea cucumber genome provides insights into morphological evolution and visceral regeneration.</title>
        <authorList>
            <person name="Zhang X."/>
            <person name="Sun L."/>
            <person name="Yuan J."/>
            <person name="Sun Y."/>
            <person name="Gao Y."/>
            <person name="Zhang L."/>
            <person name="Li S."/>
            <person name="Dai H."/>
            <person name="Hamel J.F."/>
            <person name="Liu C."/>
            <person name="Yu Y."/>
            <person name="Liu S."/>
            <person name="Lin W."/>
            <person name="Guo K."/>
            <person name="Jin S."/>
            <person name="Xu P."/>
            <person name="Storey K.B."/>
            <person name="Huan P."/>
            <person name="Zhang T."/>
            <person name="Zhou Y."/>
            <person name="Zhang J."/>
            <person name="Lin C."/>
            <person name="Li X."/>
            <person name="Xing L."/>
            <person name="Huo D."/>
            <person name="Sun M."/>
            <person name="Wang L."/>
            <person name="Mercier A."/>
            <person name="Li F."/>
            <person name="Yang H."/>
            <person name="Xiang J."/>
        </authorList>
    </citation>
    <scope>NUCLEOTIDE SEQUENCE [LARGE SCALE GENOMIC DNA]</scope>
    <source>
        <strain evidence="8">Shaxun</strain>
        <tissue evidence="8">Muscle</tissue>
    </source>
</reference>
<dbReference type="InterPro" id="IPR003347">
    <property type="entry name" value="JmjC_dom"/>
</dbReference>
<evidence type="ECO:0000256" key="1">
    <source>
        <dbReference type="ARBA" id="ARBA00001954"/>
    </source>
</evidence>
<keyword evidence="6" id="KW-0539">Nucleus</keyword>
<dbReference type="STRING" id="307972.A0A2G8K877"/>
<dbReference type="InterPro" id="IPR041667">
    <property type="entry name" value="Cupin_8"/>
</dbReference>
<protein>
    <recommendedName>
        <fullName evidence="7">JmjC domain-containing protein</fullName>
    </recommendedName>
</protein>
<keyword evidence="5" id="KW-0408">Iron</keyword>
<evidence type="ECO:0000256" key="5">
    <source>
        <dbReference type="ARBA" id="ARBA00023004"/>
    </source>
</evidence>
<evidence type="ECO:0000313" key="8">
    <source>
        <dbReference type="EMBL" id="PIK44210.1"/>
    </source>
</evidence>
<accession>A0A2G8K877</accession>
<organism evidence="8 9">
    <name type="scientific">Stichopus japonicus</name>
    <name type="common">Sea cucumber</name>
    <dbReference type="NCBI Taxonomy" id="307972"/>
    <lineage>
        <taxon>Eukaryota</taxon>
        <taxon>Metazoa</taxon>
        <taxon>Echinodermata</taxon>
        <taxon>Eleutherozoa</taxon>
        <taxon>Echinozoa</taxon>
        <taxon>Holothuroidea</taxon>
        <taxon>Aspidochirotacea</taxon>
        <taxon>Aspidochirotida</taxon>
        <taxon>Stichopodidae</taxon>
        <taxon>Apostichopus</taxon>
    </lineage>
</organism>
<dbReference type="GO" id="GO:0051864">
    <property type="term" value="F:histone H3K36 demethylase activity"/>
    <property type="evidence" value="ECO:0007669"/>
    <property type="project" value="TreeGrafter"/>
</dbReference>
<evidence type="ECO:0000313" key="9">
    <source>
        <dbReference type="Proteomes" id="UP000230750"/>
    </source>
</evidence>
<dbReference type="EMBL" id="MRZV01000791">
    <property type="protein sequence ID" value="PIK44210.1"/>
    <property type="molecule type" value="Genomic_DNA"/>
</dbReference>
<evidence type="ECO:0000256" key="3">
    <source>
        <dbReference type="ARBA" id="ARBA00022723"/>
    </source>
</evidence>
<comment type="caution">
    <text evidence="8">The sequence shown here is derived from an EMBL/GenBank/DDBJ whole genome shotgun (WGS) entry which is preliminary data.</text>
</comment>
<dbReference type="SMART" id="SM00558">
    <property type="entry name" value="JmjC"/>
    <property type="match status" value="1"/>
</dbReference>
<dbReference type="GO" id="GO:0005634">
    <property type="term" value="C:nucleus"/>
    <property type="evidence" value="ECO:0007669"/>
    <property type="project" value="UniProtKB-SubCell"/>
</dbReference>
<dbReference type="Proteomes" id="UP000230750">
    <property type="component" value="Unassembled WGS sequence"/>
</dbReference>
<evidence type="ECO:0000256" key="6">
    <source>
        <dbReference type="ARBA" id="ARBA00023242"/>
    </source>
</evidence>
<dbReference type="Gene3D" id="2.60.120.650">
    <property type="entry name" value="Cupin"/>
    <property type="match status" value="1"/>
</dbReference>
<evidence type="ECO:0000259" key="7">
    <source>
        <dbReference type="PROSITE" id="PS51184"/>
    </source>
</evidence>
<comment type="subcellular location">
    <subcellularLocation>
        <location evidence="2">Nucleus</location>
    </subcellularLocation>
</comment>
<dbReference type="Pfam" id="PF13621">
    <property type="entry name" value="Cupin_8"/>
    <property type="match status" value="1"/>
</dbReference>
<name>A0A2G8K877_STIJA</name>
<gene>
    <name evidence="8" type="ORF">BSL78_18934</name>
</gene>
<dbReference type="PANTHER" id="PTHR12461:SF106">
    <property type="entry name" value="BIFUNCTIONAL PEPTIDASE AND ARGINYL-HYDROXYLASE JMJD5"/>
    <property type="match status" value="1"/>
</dbReference>
<dbReference type="GO" id="GO:0046872">
    <property type="term" value="F:metal ion binding"/>
    <property type="evidence" value="ECO:0007669"/>
    <property type="project" value="UniProtKB-KW"/>
</dbReference>